<proteinExistence type="predicted"/>
<name>A0A0U5L7S9_9GAMM</name>
<evidence type="ECO:0000256" key="1">
    <source>
        <dbReference type="SAM" id="Phobius"/>
    </source>
</evidence>
<reference evidence="5" key="1">
    <citation type="submission" date="2015-11" db="EMBL/GenBank/DDBJ databases">
        <authorList>
            <person name="Blom J."/>
        </authorList>
    </citation>
    <scope>NUCLEOTIDE SEQUENCE [LARGE SCALE GENOMIC DNA]</scope>
</reference>
<gene>
    <name evidence="4" type="ORF">EM595_2591</name>
</gene>
<feature type="transmembrane region" description="Helical" evidence="1">
    <location>
        <begin position="273"/>
        <end position="292"/>
    </location>
</feature>
<dbReference type="GO" id="GO:0016020">
    <property type="term" value="C:membrane"/>
    <property type="evidence" value="ECO:0007669"/>
    <property type="project" value="TreeGrafter"/>
</dbReference>
<dbReference type="PATRIC" id="fig|1619313.3.peg.2695"/>
<dbReference type="KEGG" id="ege:EM595_2591"/>
<dbReference type="PANTHER" id="PTHR23028:SF53">
    <property type="entry name" value="ACYL_TRANSF_3 DOMAIN-CONTAINING PROTEIN"/>
    <property type="match status" value="1"/>
</dbReference>
<evidence type="ECO:0008006" key="6">
    <source>
        <dbReference type="Google" id="ProtNLM"/>
    </source>
</evidence>
<dbReference type="InterPro" id="IPR002656">
    <property type="entry name" value="Acyl_transf_3_dom"/>
</dbReference>
<dbReference type="Pfam" id="PF01757">
    <property type="entry name" value="Acyl_transf_3"/>
    <property type="match status" value="1"/>
</dbReference>
<feature type="domain" description="SGNH" evidence="3">
    <location>
        <begin position="393"/>
        <end position="594"/>
    </location>
</feature>
<dbReference type="GeneID" id="84612443"/>
<feature type="transmembrane region" description="Helical" evidence="1">
    <location>
        <begin position="245"/>
        <end position="264"/>
    </location>
</feature>
<organism evidence="4 5">
    <name type="scientific">Duffyella gerundensis</name>
    <dbReference type="NCBI Taxonomy" id="1619313"/>
    <lineage>
        <taxon>Bacteria</taxon>
        <taxon>Pseudomonadati</taxon>
        <taxon>Pseudomonadota</taxon>
        <taxon>Gammaproteobacteria</taxon>
        <taxon>Enterobacterales</taxon>
        <taxon>Erwiniaceae</taxon>
        <taxon>Duffyella</taxon>
    </lineage>
</organism>
<keyword evidence="1" id="KW-0472">Membrane</keyword>
<feature type="transmembrane region" description="Helical" evidence="1">
    <location>
        <begin position="218"/>
        <end position="239"/>
    </location>
</feature>
<feature type="domain" description="Acyltransferase 3" evidence="2">
    <location>
        <begin position="8"/>
        <end position="324"/>
    </location>
</feature>
<dbReference type="RefSeq" id="WP_067432667.1">
    <property type="nucleotide sequence ID" value="NZ_CP073262.1"/>
</dbReference>
<dbReference type="GO" id="GO:0016747">
    <property type="term" value="F:acyltransferase activity, transferring groups other than amino-acyl groups"/>
    <property type="evidence" value="ECO:0007669"/>
    <property type="project" value="InterPro"/>
</dbReference>
<feature type="transmembrane region" description="Helical" evidence="1">
    <location>
        <begin position="144"/>
        <end position="160"/>
    </location>
</feature>
<dbReference type="OrthoDB" id="9767863at2"/>
<dbReference type="Pfam" id="PF19040">
    <property type="entry name" value="SGNH"/>
    <property type="match status" value="1"/>
</dbReference>
<protein>
    <recommendedName>
        <fullName evidence="6">Acyltransferase</fullName>
    </recommendedName>
</protein>
<evidence type="ECO:0000313" key="4">
    <source>
        <dbReference type="EMBL" id="CUU24822.1"/>
    </source>
</evidence>
<dbReference type="InterPro" id="IPR043968">
    <property type="entry name" value="SGNH"/>
</dbReference>
<evidence type="ECO:0000259" key="2">
    <source>
        <dbReference type="Pfam" id="PF01757"/>
    </source>
</evidence>
<dbReference type="GO" id="GO:0009103">
    <property type="term" value="P:lipopolysaccharide biosynthetic process"/>
    <property type="evidence" value="ECO:0007669"/>
    <property type="project" value="TreeGrafter"/>
</dbReference>
<dbReference type="Proteomes" id="UP000059419">
    <property type="component" value="Chromosome 1"/>
</dbReference>
<accession>A0A0U5L7S9</accession>
<feature type="transmembrane region" description="Helical" evidence="1">
    <location>
        <begin position="167"/>
        <end position="183"/>
    </location>
</feature>
<dbReference type="EMBL" id="LN907827">
    <property type="protein sequence ID" value="CUU24822.1"/>
    <property type="molecule type" value="Genomic_DNA"/>
</dbReference>
<keyword evidence="1" id="KW-0812">Transmembrane</keyword>
<feature type="transmembrane region" description="Helical" evidence="1">
    <location>
        <begin position="12"/>
        <end position="28"/>
    </location>
</feature>
<evidence type="ECO:0000259" key="3">
    <source>
        <dbReference type="Pfam" id="PF19040"/>
    </source>
</evidence>
<evidence type="ECO:0000313" key="5">
    <source>
        <dbReference type="Proteomes" id="UP000059419"/>
    </source>
</evidence>
<dbReference type="PANTHER" id="PTHR23028">
    <property type="entry name" value="ACETYLTRANSFERASE"/>
    <property type="match status" value="1"/>
</dbReference>
<keyword evidence="1" id="KW-1133">Transmembrane helix</keyword>
<feature type="transmembrane region" description="Helical" evidence="1">
    <location>
        <begin position="74"/>
        <end position="94"/>
    </location>
</feature>
<sequence>MDIKYRSDIDGLRALAIVPVLLFHAGFTTFSGGYVGVDVFFVISGFLITSILLKDIRNNTYSILDFYERRIRRIFPALFAVILFVLVVSPFALLPDDYSFLPKEIAGALLFVSNIVSWRKSGYFSSDAEERPLLHTWSLGVEEQFYIFAPILLFFIISTLKKKPDLFLLVIFAASFLLSIFLTEPKPSAAFYLLPSRTWELMAGSLLALNRVPKAKSALLNEGFALAGLLAIVSSVFLFDASTIFPGYAAALPVLGSVLIIYAAEKTLVGKLLSLKPVVFIGLISYSLYLWHWPLIVFFRNWNLLLDDGGRWLVVAVSLVIATLSWRFIERPFRHRAAFPAKRLYKVSACGLAILVAASAATWSKGSWPERFDAQTLSFISAHQDISPARSSCHFGEGVPDTAKYCHFGAAKPTVAVWGDSHGVEISRALGNNNVSLYEITYSACPPALGFQLDVRPDCIAHNQRALDFLKADKAINVVVLAARYEAYPTTFYDNLNRTAEALIASGKKVIIMGPVPTPGVDVPSTLARGRDPEFSFSNPAFANIDKYIDDNVVRFMPSSVLCKEGKCSMLVNGKPLLFDNNHLSMQSANYVAGYLSQTIAKQQGVAISQPQQAMAQNRSSL</sequence>
<feature type="transmembrane region" description="Helical" evidence="1">
    <location>
        <begin position="312"/>
        <end position="329"/>
    </location>
</feature>
<feature type="transmembrane region" description="Helical" evidence="1">
    <location>
        <begin position="34"/>
        <end position="53"/>
    </location>
</feature>
<dbReference type="AlphaFoldDB" id="A0A0U5L7S9"/>
<keyword evidence="5" id="KW-1185">Reference proteome</keyword>
<dbReference type="InterPro" id="IPR050879">
    <property type="entry name" value="Acyltransferase_3"/>
</dbReference>